<protein>
    <submittedName>
        <fullName evidence="1">Uncharacterized protein</fullName>
    </submittedName>
</protein>
<proteinExistence type="predicted"/>
<sequence>MVGESDLGGMYEDETSGTSLKKRVMGIRCPPCRVHLSILFPSSIHLGCSDSDSRHPRPMNWWHKMRRIWVSVSPRVKPRKPGAEFAAFFNFVVDGFVMGS</sequence>
<reference evidence="1 2" key="1">
    <citation type="submission" date="2024-05" db="EMBL/GenBank/DDBJ databases">
        <title>Haplotype-resolved chromosome-level genome assembly of Huyou (Citrus changshanensis).</title>
        <authorList>
            <person name="Miao C."/>
            <person name="Chen W."/>
            <person name="Wu Y."/>
            <person name="Wang L."/>
            <person name="Zhao S."/>
            <person name="Grierson D."/>
            <person name="Xu C."/>
            <person name="Chen K."/>
        </authorList>
    </citation>
    <scope>NUCLEOTIDE SEQUENCE [LARGE SCALE GENOMIC DNA]</scope>
    <source>
        <strain evidence="1">01-14</strain>
        <tissue evidence="1">Leaf</tissue>
    </source>
</reference>
<dbReference type="AlphaFoldDB" id="A0AAP0QSE0"/>
<evidence type="ECO:0000313" key="2">
    <source>
        <dbReference type="Proteomes" id="UP001428341"/>
    </source>
</evidence>
<gene>
    <name evidence="1" type="ORF">WN944_002681</name>
</gene>
<dbReference type="EMBL" id="JBCGBO010000004">
    <property type="protein sequence ID" value="KAK9210311.1"/>
    <property type="molecule type" value="Genomic_DNA"/>
</dbReference>
<comment type="caution">
    <text evidence="1">The sequence shown here is derived from an EMBL/GenBank/DDBJ whole genome shotgun (WGS) entry which is preliminary data.</text>
</comment>
<keyword evidence="2" id="KW-1185">Reference proteome</keyword>
<name>A0AAP0QSE0_9ROSI</name>
<evidence type="ECO:0000313" key="1">
    <source>
        <dbReference type="EMBL" id="KAK9210311.1"/>
    </source>
</evidence>
<organism evidence="1 2">
    <name type="scientific">Citrus x changshan-huyou</name>
    <dbReference type="NCBI Taxonomy" id="2935761"/>
    <lineage>
        <taxon>Eukaryota</taxon>
        <taxon>Viridiplantae</taxon>
        <taxon>Streptophyta</taxon>
        <taxon>Embryophyta</taxon>
        <taxon>Tracheophyta</taxon>
        <taxon>Spermatophyta</taxon>
        <taxon>Magnoliopsida</taxon>
        <taxon>eudicotyledons</taxon>
        <taxon>Gunneridae</taxon>
        <taxon>Pentapetalae</taxon>
        <taxon>rosids</taxon>
        <taxon>malvids</taxon>
        <taxon>Sapindales</taxon>
        <taxon>Rutaceae</taxon>
        <taxon>Aurantioideae</taxon>
        <taxon>Citrus</taxon>
    </lineage>
</organism>
<dbReference type="Proteomes" id="UP001428341">
    <property type="component" value="Unassembled WGS sequence"/>
</dbReference>
<accession>A0AAP0QSE0</accession>